<dbReference type="AlphaFoldDB" id="B5YMZ2"/>
<feature type="compositionally biased region" description="Polar residues" evidence="1">
    <location>
        <begin position="423"/>
        <end position="432"/>
    </location>
</feature>
<proteinExistence type="predicted"/>
<reference evidence="2 3" key="2">
    <citation type="journal article" date="2008" name="Nature">
        <title>The Phaeodactylum genome reveals the evolutionary history of diatom genomes.</title>
        <authorList>
            <person name="Bowler C."/>
            <person name="Allen A.E."/>
            <person name="Badger J.H."/>
            <person name="Grimwood J."/>
            <person name="Jabbari K."/>
            <person name="Kuo A."/>
            <person name="Maheswari U."/>
            <person name="Martens C."/>
            <person name="Maumus F."/>
            <person name="Otillar R.P."/>
            <person name="Rayko E."/>
            <person name="Salamov A."/>
            <person name="Vandepoele K."/>
            <person name="Beszteri B."/>
            <person name="Gruber A."/>
            <person name="Heijde M."/>
            <person name="Katinka M."/>
            <person name="Mock T."/>
            <person name="Valentin K."/>
            <person name="Verret F."/>
            <person name="Berges J.A."/>
            <person name="Brownlee C."/>
            <person name="Cadoret J.P."/>
            <person name="Chiovitti A."/>
            <person name="Choi C.J."/>
            <person name="Coesel S."/>
            <person name="De Martino A."/>
            <person name="Detter J.C."/>
            <person name="Durkin C."/>
            <person name="Falciatore A."/>
            <person name="Fournet J."/>
            <person name="Haruta M."/>
            <person name="Huysman M.J."/>
            <person name="Jenkins B.D."/>
            <person name="Jiroutova K."/>
            <person name="Jorgensen R.E."/>
            <person name="Joubert Y."/>
            <person name="Kaplan A."/>
            <person name="Kroger N."/>
            <person name="Kroth P.G."/>
            <person name="La Roche J."/>
            <person name="Lindquist E."/>
            <person name="Lommer M."/>
            <person name="Martin-Jezequel V."/>
            <person name="Lopez P.J."/>
            <person name="Lucas S."/>
            <person name="Mangogna M."/>
            <person name="McGinnis K."/>
            <person name="Medlin L.K."/>
            <person name="Montsant A."/>
            <person name="Oudot-Le Secq M.P."/>
            <person name="Napoli C."/>
            <person name="Obornik M."/>
            <person name="Parker M.S."/>
            <person name="Petit J.L."/>
            <person name="Porcel B.M."/>
            <person name="Poulsen N."/>
            <person name="Robison M."/>
            <person name="Rychlewski L."/>
            <person name="Rynearson T.A."/>
            <person name="Schmutz J."/>
            <person name="Shapiro H."/>
            <person name="Siaut M."/>
            <person name="Stanley M."/>
            <person name="Sussman M.R."/>
            <person name="Taylor A.R."/>
            <person name="Vardi A."/>
            <person name="von Dassow P."/>
            <person name="Vyverman W."/>
            <person name="Willis A."/>
            <person name="Wyrwicz L.S."/>
            <person name="Rokhsar D.S."/>
            <person name="Weissenbach J."/>
            <person name="Armbrust E.V."/>
            <person name="Green B.R."/>
            <person name="Van de Peer Y."/>
            <person name="Grigoriev I.V."/>
        </authorList>
    </citation>
    <scope>NUCLEOTIDE SEQUENCE [LARGE SCALE GENOMIC DNA]</scope>
    <source>
        <strain evidence="2 3">CCMP1335</strain>
    </source>
</reference>
<feature type="compositionally biased region" description="Low complexity" evidence="1">
    <location>
        <begin position="43"/>
        <end position="64"/>
    </location>
</feature>
<name>B5YMZ2_THAPS</name>
<feature type="region of interest" description="Disordered" evidence="1">
    <location>
        <begin position="406"/>
        <end position="441"/>
    </location>
</feature>
<feature type="region of interest" description="Disordered" evidence="1">
    <location>
        <begin position="297"/>
        <end position="318"/>
    </location>
</feature>
<dbReference type="eggNOG" id="ENOG502QZA7">
    <property type="taxonomic scope" value="Eukaryota"/>
</dbReference>
<protein>
    <submittedName>
        <fullName evidence="2">Uncharacterized protein</fullName>
    </submittedName>
</protein>
<feature type="compositionally biased region" description="Basic and acidic residues" evidence="1">
    <location>
        <begin position="407"/>
        <end position="420"/>
    </location>
</feature>
<feature type="compositionally biased region" description="Basic and acidic residues" evidence="1">
    <location>
        <begin position="303"/>
        <end position="318"/>
    </location>
</feature>
<feature type="compositionally biased region" description="Basic and acidic residues" evidence="1">
    <location>
        <begin position="648"/>
        <end position="667"/>
    </location>
</feature>
<feature type="compositionally biased region" description="Low complexity" evidence="1">
    <location>
        <begin position="560"/>
        <end position="581"/>
    </location>
</feature>
<keyword evidence="3" id="KW-1185">Reference proteome</keyword>
<feature type="compositionally biased region" description="Basic residues" evidence="1">
    <location>
        <begin position="67"/>
        <end position="79"/>
    </location>
</feature>
<feature type="compositionally biased region" description="Basic and acidic residues" evidence="1">
    <location>
        <begin position="529"/>
        <end position="555"/>
    </location>
</feature>
<feature type="region of interest" description="Disordered" evidence="1">
    <location>
        <begin position="1"/>
        <end position="102"/>
    </location>
</feature>
<feature type="compositionally biased region" description="Basic and acidic residues" evidence="1">
    <location>
        <begin position="582"/>
        <end position="591"/>
    </location>
</feature>
<feature type="region of interest" description="Disordered" evidence="1">
    <location>
        <begin position="519"/>
        <end position="591"/>
    </location>
</feature>
<dbReference type="InParanoid" id="B5YMZ2"/>
<dbReference type="Proteomes" id="UP000001449">
    <property type="component" value="Chromosome 7"/>
</dbReference>
<feature type="compositionally biased region" description="Low complexity" evidence="1">
    <location>
        <begin position="1"/>
        <end position="10"/>
    </location>
</feature>
<feature type="compositionally biased region" description="Basic residues" evidence="1">
    <location>
        <begin position="21"/>
        <end position="30"/>
    </location>
</feature>
<feature type="region of interest" description="Disordered" evidence="1">
    <location>
        <begin position="632"/>
        <end position="720"/>
    </location>
</feature>
<dbReference type="HOGENOM" id="CLU_384293_0_0_1"/>
<sequence length="720" mass="75600">MDNNGPASATGSGGTGSAAGAKKKRRKRGGKDKGPATPLTSNASGDFAAAGAASSTDTGVATSSGRGGKKSVTRKRRGAGRGGGGGESSSSSSRFCKRSTSPLQLPHVKVTLRNIGLGNNNKHESIEGIVESVRSLLEGAFPADGCSVVEVDGESKPSAYVMAWQAEKESFDTTKGMFETLSSSVTSTSDGAPASTLSLGWAYEGKISPLPVDREALLPAAETIASTVTNSSASASTPTKGSPTITSVIDSAMMKMMQECGKQYLNYVGGKVTLDEESFVSVMLAEKVRLEKEKIAEENQATKTEEKDNGASDNKTDATVDKVTEGIGGLSTTATQLPSIRIRILSVTPVKKSKRRGDIGGKVQLALYPPDPCLLFKDSCRDAGRLAAEKHLSGLARVPEVITTGESAKENGEMSVRGDETTSDAAESNNRSVPPIPYFPQLSPAERSRAVARSRVLVNRTIEALKIHAKSTSTNENNTSAWEIVESASQKTWKGRPHAMVRSLMAGSSLRDLVVEEVAKSAGGKKAKRNDSRADRYDSTIESSEDYKAFIESKDAMPQTDAGTKGSGKSSGDAKASSTTTTKEEQPMLDEEGRLMSAIVVMLRAKQEEAAKVKAEAKAAAARARAAAAATLAEQKRKEKKSQSAKLSKQELDARKTAANAKREEKAKRNRNRRGKTSSSQSGSKVPSAVSAPPGAVLLKKGGGGGSNTRNIPVDGFNSR</sequence>
<evidence type="ECO:0000313" key="2">
    <source>
        <dbReference type="EMBL" id="ACI64895.1"/>
    </source>
</evidence>
<evidence type="ECO:0000313" key="3">
    <source>
        <dbReference type="Proteomes" id="UP000001449"/>
    </source>
</evidence>
<dbReference type="EMBL" id="CP001160">
    <property type="protein sequence ID" value="ACI64895.1"/>
    <property type="molecule type" value="Genomic_DNA"/>
</dbReference>
<dbReference type="GeneID" id="7444114"/>
<dbReference type="RefSeq" id="XP_002296178.1">
    <property type="nucleotide sequence ID" value="XM_002296142.1"/>
</dbReference>
<reference evidence="2 3" key="1">
    <citation type="journal article" date="2004" name="Science">
        <title>The genome of the diatom Thalassiosira pseudonana: ecology, evolution, and metabolism.</title>
        <authorList>
            <person name="Armbrust E.V."/>
            <person name="Berges J.A."/>
            <person name="Bowler C."/>
            <person name="Green B.R."/>
            <person name="Martinez D."/>
            <person name="Putnam N.H."/>
            <person name="Zhou S."/>
            <person name="Allen A.E."/>
            <person name="Apt K.E."/>
            <person name="Bechner M."/>
            <person name="Brzezinski M.A."/>
            <person name="Chaal B.K."/>
            <person name="Chiovitti A."/>
            <person name="Davis A.K."/>
            <person name="Demarest M.S."/>
            <person name="Detter J.C."/>
            <person name="Glavina T."/>
            <person name="Goodstein D."/>
            <person name="Hadi M.Z."/>
            <person name="Hellsten U."/>
            <person name="Hildebrand M."/>
            <person name="Jenkins B.D."/>
            <person name="Jurka J."/>
            <person name="Kapitonov V.V."/>
            <person name="Kroger N."/>
            <person name="Lau W.W."/>
            <person name="Lane T.W."/>
            <person name="Larimer F.W."/>
            <person name="Lippmeier J.C."/>
            <person name="Lucas S."/>
            <person name="Medina M."/>
            <person name="Montsant A."/>
            <person name="Obornik M."/>
            <person name="Parker M.S."/>
            <person name="Palenik B."/>
            <person name="Pazour G.J."/>
            <person name="Richardson P.M."/>
            <person name="Rynearson T.A."/>
            <person name="Saito M.A."/>
            <person name="Schwartz D.C."/>
            <person name="Thamatrakoln K."/>
            <person name="Valentin K."/>
            <person name="Vardi A."/>
            <person name="Wilkerson F.P."/>
            <person name="Rokhsar D.S."/>
        </authorList>
    </citation>
    <scope>NUCLEOTIDE SEQUENCE [LARGE SCALE GENOMIC DNA]</scope>
    <source>
        <strain evidence="2 3">CCMP1335</strain>
    </source>
</reference>
<organism evidence="2 3">
    <name type="scientific">Thalassiosira pseudonana</name>
    <name type="common">Marine diatom</name>
    <name type="synonym">Cyclotella nana</name>
    <dbReference type="NCBI Taxonomy" id="35128"/>
    <lineage>
        <taxon>Eukaryota</taxon>
        <taxon>Sar</taxon>
        <taxon>Stramenopiles</taxon>
        <taxon>Ochrophyta</taxon>
        <taxon>Bacillariophyta</taxon>
        <taxon>Coscinodiscophyceae</taxon>
        <taxon>Thalassiosirophycidae</taxon>
        <taxon>Thalassiosirales</taxon>
        <taxon>Thalassiosiraceae</taxon>
        <taxon>Thalassiosira</taxon>
    </lineage>
</organism>
<dbReference type="PaxDb" id="35128-Thaps6962"/>
<gene>
    <name evidence="2" type="ORF">THAPS_6962</name>
</gene>
<accession>B5YMZ2</accession>
<dbReference type="KEGG" id="tps:THAPS_6962"/>
<evidence type="ECO:0000256" key="1">
    <source>
        <dbReference type="SAM" id="MobiDB-lite"/>
    </source>
</evidence>